<evidence type="ECO:0000313" key="1">
    <source>
        <dbReference type="EMBL" id="KYQ51892.1"/>
    </source>
</evidence>
<dbReference type="Proteomes" id="UP000075809">
    <property type="component" value="Unassembled WGS sequence"/>
</dbReference>
<evidence type="ECO:0000313" key="2">
    <source>
        <dbReference type="Proteomes" id="UP000075809"/>
    </source>
</evidence>
<protein>
    <submittedName>
        <fullName evidence="1">Uncharacterized protein</fullName>
    </submittedName>
</protein>
<name>A0A151WVG0_9HYME</name>
<reference evidence="1 2" key="1">
    <citation type="submission" date="2015-09" db="EMBL/GenBank/DDBJ databases">
        <title>Trachymyrmex zeteki WGS genome.</title>
        <authorList>
            <person name="Nygaard S."/>
            <person name="Hu H."/>
            <person name="Boomsma J."/>
            <person name="Zhang G."/>
        </authorList>
    </citation>
    <scope>NUCLEOTIDE SEQUENCE [LARGE SCALE GENOMIC DNA]</scope>
    <source>
        <strain evidence="1">Tzet28-1</strain>
        <tissue evidence="1">Whole body</tissue>
    </source>
</reference>
<accession>A0A151WVG0</accession>
<organism evidence="1 2">
    <name type="scientific">Mycetomoellerius zeteki</name>
    <dbReference type="NCBI Taxonomy" id="64791"/>
    <lineage>
        <taxon>Eukaryota</taxon>
        <taxon>Metazoa</taxon>
        <taxon>Ecdysozoa</taxon>
        <taxon>Arthropoda</taxon>
        <taxon>Hexapoda</taxon>
        <taxon>Insecta</taxon>
        <taxon>Pterygota</taxon>
        <taxon>Neoptera</taxon>
        <taxon>Endopterygota</taxon>
        <taxon>Hymenoptera</taxon>
        <taxon>Apocrita</taxon>
        <taxon>Aculeata</taxon>
        <taxon>Formicoidea</taxon>
        <taxon>Formicidae</taxon>
        <taxon>Myrmicinae</taxon>
        <taxon>Mycetomoellerius</taxon>
    </lineage>
</organism>
<dbReference type="AlphaFoldDB" id="A0A151WVG0"/>
<dbReference type="EMBL" id="KQ982702">
    <property type="protein sequence ID" value="KYQ51892.1"/>
    <property type="molecule type" value="Genomic_DNA"/>
</dbReference>
<proteinExistence type="predicted"/>
<sequence length="103" mass="11604">MSQDVGMQADSNPPLAKSHRLCASRFVTVDRRPPISQLAPRGSSLIACWRRYTRPKRAVRERKRQLPALLRDGPLSYRLRMPFAGVVAVRGKGGTLRHLKRSA</sequence>
<gene>
    <name evidence="1" type="ORF">ALC60_09008</name>
</gene>
<keyword evidence="2" id="KW-1185">Reference proteome</keyword>